<dbReference type="AlphaFoldDB" id="A0A7G7GDP1"/>
<dbReference type="Gene3D" id="3.50.50.60">
    <property type="entry name" value="FAD/NAD(P)-binding domain"/>
    <property type="match status" value="1"/>
</dbReference>
<dbReference type="Pfam" id="PF12831">
    <property type="entry name" value="FAD_oxidored"/>
    <property type="match status" value="1"/>
</dbReference>
<keyword evidence="2" id="KW-1185">Reference proteome</keyword>
<dbReference type="PANTHER" id="PTHR42716">
    <property type="entry name" value="L-ASPARTATE OXIDASE"/>
    <property type="match status" value="1"/>
</dbReference>
<dbReference type="Proteomes" id="UP000515237">
    <property type="component" value="Chromosome"/>
</dbReference>
<dbReference type="KEGG" id="aswu:HUW51_22085"/>
<dbReference type="PANTHER" id="PTHR42716:SF1">
    <property type="entry name" value="SLL0471 PROTEIN"/>
    <property type="match status" value="1"/>
</dbReference>
<name>A0A7G7GDP1_9BACT</name>
<dbReference type="RefSeq" id="WP_185271766.1">
    <property type="nucleotide sequence ID" value="NZ_CP055156.1"/>
</dbReference>
<dbReference type="InterPro" id="IPR036188">
    <property type="entry name" value="FAD/NAD-bd_sf"/>
</dbReference>
<dbReference type="SUPFAM" id="SSF51905">
    <property type="entry name" value="FAD/NAD(P)-binding domain"/>
    <property type="match status" value="1"/>
</dbReference>
<accession>A0A7G7GDP1</accession>
<proteinExistence type="predicted"/>
<reference evidence="1 2" key="1">
    <citation type="journal article" date="2018" name="Int. J. Syst. Evol. Microbiol.">
        <title>Adhaeribacter swui sp. nov., isolated from wet mud.</title>
        <authorList>
            <person name="Kim D.U."/>
            <person name="Kim K.W."/>
            <person name="Kang M.S."/>
            <person name="Kim J.Y."/>
            <person name="Jang J.H."/>
            <person name="Kim M.K."/>
        </authorList>
    </citation>
    <scope>NUCLEOTIDE SEQUENCE [LARGE SCALE GENOMIC DNA]</scope>
    <source>
        <strain evidence="1 2">KCTC 52873</strain>
    </source>
</reference>
<protein>
    <submittedName>
        <fullName evidence="1">FAD-dependent oxidoreductase</fullName>
    </submittedName>
</protein>
<organism evidence="1 2">
    <name type="scientific">Adhaeribacter swui</name>
    <dbReference type="NCBI Taxonomy" id="2086471"/>
    <lineage>
        <taxon>Bacteria</taxon>
        <taxon>Pseudomonadati</taxon>
        <taxon>Bacteroidota</taxon>
        <taxon>Cytophagia</taxon>
        <taxon>Cytophagales</taxon>
        <taxon>Hymenobacteraceae</taxon>
        <taxon>Adhaeribacter</taxon>
    </lineage>
</organism>
<evidence type="ECO:0000313" key="2">
    <source>
        <dbReference type="Proteomes" id="UP000515237"/>
    </source>
</evidence>
<dbReference type="EMBL" id="CP055156">
    <property type="protein sequence ID" value="QNF35275.1"/>
    <property type="molecule type" value="Genomic_DNA"/>
</dbReference>
<sequence>MNRRNFLQYVTLGSSVVLTSSGLVLPAKTKANLLAARELRADVVIAGGGLGGCAAALAALRNGLSVILTEETDWIGGQLTQQGVPPDEHPWIETHGATQLYRDFRTAIREYYQQHYPLTTEAKSQKFLNPGEGSVSRLAHEPRVALAALYQLFAPYLSNQKLTLLLEHKISRAEVSQHKVKALQAQNLRENRELTLIAPYFVDATELGDLLPLTKTEFVTGTESRRETRELHAPEKANPENQQAFTMCLAMDYVPNSNNLIDKPAEYNFWRNFQPEMHSPWSGRLLDLNYSDPKTLKPKALGFHPEGIATGQMLNLWNYRRIIFKNNFVPGTYAGDSSILNWPQNDYFLGNLIGGTSADFDKQVQRAKQLSLSLFYWLQTEAPRPDGGQGWPGLRLRGDLLGTSDGLAKYPYIRESRRIKALFTVLEEHVGAENRALVTGQKENKLAANFYDSVGIGYYHIDLHPSSQGDNYIDFASLPFQIPLGALLPQRMENLLPANKNIGTTHITNGCYRLHPVEWSIGEAVGMLTAFALQKKVIPRAVREKLNLLQEFQKTIRSQGIETHWPKS</sequence>
<dbReference type="InterPro" id="IPR005288">
    <property type="entry name" value="NadB"/>
</dbReference>
<dbReference type="GO" id="GO:0008734">
    <property type="term" value="F:L-aspartate oxidase activity"/>
    <property type="evidence" value="ECO:0007669"/>
    <property type="project" value="InterPro"/>
</dbReference>
<gene>
    <name evidence="1" type="ORF">HUW51_22085</name>
</gene>
<dbReference type="GO" id="GO:0009435">
    <property type="term" value="P:NAD+ biosynthetic process"/>
    <property type="evidence" value="ECO:0007669"/>
    <property type="project" value="InterPro"/>
</dbReference>
<evidence type="ECO:0000313" key="1">
    <source>
        <dbReference type="EMBL" id="QNF35275.1"/>
    </source>
</evidence>